<dbReference type="Proteomes" id="UP001345219">
    <property type="component" value="Chromosome 15"/>
</dbReference>
<dbReference type="AlphaFoldDB" id="A0AAN7K7K1"/>
<dbReference type="PANTHER" id="PTHR30053">
    <property type="entry name" value="ELONGATION FACTOR P"/>
    <property type="match status" value="1"/>
</dbReference>
<gene>
    <name evidence="2" type="ORF">SAY87_019441</name>
</gene>
<dbReference type="InterPro" id="IPR015365">
    <property type="entry name" value="Elong-fact-P_C"/>
</dbReference>
<evidence type="ECO:0000259" key="1">
    <source>
        <dbReference type="SMART" id="SM00841"/>
    </source>
</evidence>
<evidence type="ECO:0000313" key="2">
    <source>
        <dbReference type="EMBL" id="KAK4758140.1"/>
    </source>
</evidence>
<dbReference type="PROSITE" id="PS01275">
    <property type="entry name" value="EFP"/>
    <property type="match status" value="1"/>
</dbReference>
<dbReference type="GO" id="GO:0003746">
    <property type="term" value="F:translation elongation factor activity"/>
    <property type="evidence" value="ECO:0007669"/>
    <property type="project" value="TreeGrafter"/>
</dbReference>
<accession>A0AAN7K7K1</accession>
<dbReference type="Pfam" id="PF09285">
    <property type="entry name" value="Elong-fact-P_C"/>
    <property type="match status" value="1"/>
</dbReference>
<organism evidence="2 3">
    <name type="scientific">Trapa incisa</name>
    <dbReference type="NCBI Taxonomy" id="236973"/>
    <lineage>
        <taxon>Eukaryota</taxon>
        <taxon>Viridiplantae</taxon>
        <taxon>Streptophyta</taxon>
        <taxon>Embryophyta</taxon>
        <taxon>Tracheophyta</taxon>
        <taxon>Spermatophyta</taxon>
        <taxon>Magnoliopsida</taxon>
        <taxon>eudicotyledons</taxon>
        <taxon>Gunneridae</taxon>
        <taxon>Pentapetalae</taxon>
        <taxon>rosids</taxon>
        <taxon>malvids</taxon>
        <taxon>Myrtales</taxon>
        <taxon>Lythraceae</taxon>
        <taxon>Trapa</taxon>
    </lineage>
</organism>
<dbReference type="Gene3D" id="2.40.50.140">
    <property type="entry name" value="Nucleic acid-binding proteins"/>
    <property type="match status" value="2"/>
</dbReference>
<proteinExistence type="predicted"/>
<dbReference type="SUPFAM" id="SSF50249">
    <property type="entry name" value="Nucleic acid-binding proteins"/>
    <property type="match status" value="1"/>
</dbReference>
<dbReference type="InterPro" id="IPR012340">
    <property type="entry name" value="NA-bd_OB-fold"/>
</dbReference>
<dbReference type="EMBL" id="JAXIOK010000012">
    <property type="protein sequence ID" value="KAK4758140.1"/>
    <property type="molecule type" value="Genomic_DNA"/>
</dbReference>
<dbReference type="SMART" id="SM00841">
    <property type="entry name" value="Elong-fact-P_C"/>
    <property type="match status" value="1"/>
</dbReference>
<comment type="caution">
    <text evidence="2">The sequence shown here is derived from an EMBL/GenBank/DDBJ whole genome shotgun (WGS) entry which is preliminary data.</text>
</comment>
<keyword evidence="3" id="KW-1185">Reference proteome</keyword>
<evidence type="ECO:0000313" key="3">
    <source>
        <dbReference type="Proteomes" id="UP001345219"/>
    </source>
</evidence>
<name>A0AAN7K7K1_9MYRT</name>
<reference evidence="2 3" key="1">
    <citation type="journal article" date="2023" name="Hortic Res">
        <title>Pangenome of water caltrop reveals structural variations and asymmetric subgenome divergence after allopolyploidization.</title>
        <authorList>
            <person name="Zhang X."/>
            <person name="Chen Y."/>
            <person name="Wang L."/>
            <person name="Yuan Y."/>
            <person name="Fang M."/>
            <person name="Shi L."/>
            <person name="Lu R."/>
            <person name="Comes H.P."/>
            <person name="Ma Y."/>
            <person name="Chen Y."/>
            <person name="Huang G."/>
            <person name="Zhou Y."/>
            <person name="Zheng Z."/>
            <person name="Qiu Y."/>
        </authorList>
    </citation>
    <scope>NUCLEOTIDE SEQUENCE [LARGE SCALE GENOMIC DNA]</scope>
    <source>
        <tissue evidence="2">Roots</tissue>
    </source>
</reference>
<protein>
    <recommendedName>
        <fullName evidence="1">Elongation factor P C-terminal domain-containing protein</fullName>
    </recommendedName>
</protein>
<dbReference type="GO" id="GO:0005737">
    <property type="term" value="C:cytoplasm"/>
    <property type="evidence" value="ECO:0007669"/>
    <property type="project" value="InterPro"/>
</dbReference>
<sequence length="129" mass="14589">MDVKKDLFGKNAAYLKEEMKVTLRLFDDKPLSGSVPKRVICTVKETPPPLKGVSATPVYAQFPFFVLIPPQLHIFYASTWVCYMREKRALLDNGLTVKVPAFIETGEAILVSTDHDSYISRAKEWHADT</sequence>
<dbReference type="PANTHER" id="PTHR30053:SF14">
    <property type="entry name" value="TRANSLATION ELONGATION FACTOR KOW-LIKE DOMAIN-CONTAINING PROTEIN"/>
    <property type="match status" value="1"/>
</dbReference>
<dbReference type="GO" id="GO:0043043">
    <property type="term" value="P:peptide biosynthetic process"/>
    <property type="evidence" value="ECO:0007669"/>
    <property type="project" value="InterPro"/>
</dbReference>
<dbReference type="InterPro" id="IPR020599">
    <property type="entry name" value="Transl_elong_fac_P/YeiP"/>
</dbReference>
<dbReference type="InterPro" id="IPR013852">
    <property type="entry name" value="Transl_elong_P/YeiP_CS"/>
</dbReference>
<feature type="domain" description="Elongation factor P C-terminal" evidence="1">
    <location>
        <begin position="39"/>
        <end position="121"/>
    </location>
</feature>